<evidence type="ECO:0000259" key="3">
    <source>
        <dbReference type="Pfam" id="PF00171"/>
    </source>
</evidence>
<proteinExistence type="inferred from homology"/>
<dbReference type="Pfam" id="PF00171">
    <property type="entry name" value="Aldedh"/>
    <property type="match status" value="1"/>
</dbReference>
<evidence type="ECO:0000256" key="2">
    <source>
        <dbReference type="ARBA" id="ARBA00023002"/>
    </source>
</evidence>
<dbReference type="InterPro" id="IPR016162">
    <property type="entry name" value="Ald_DH_N"/>
</dbReference>
<comment type="similarity">
    <text evidence="1">Belongs to the aldehyde dehydrogenase family.</text>
</comment>
<accession>A0ABY2JFE9</accession>
<dbReference type="PANTHER" id="PTHR42804:SF1">
    <property type="entry name" value="ALDEHYDE DEHYDROGENASE-RELATED"/>
    <property type="match status" value="1"/>
</dbReference>
<dbReference type="Gene3D" id="3.40.309.10">
    <property type="entry name" value="Aldehyde Dehydrogenase, Chain A, domain 2"/>
    <property type="match status" value="1"/>
</dbReference>
<evidence type="ECO:0000313" key="4">
    <source>
        <dbReference type="EMBL" id="TFD02377.1"/>
    </source>
</evidence>
<comment type="caution">
    <text evidence="4">The sequence shown here is derived from an EMBL/GenBank/DDBJ whole genome shotgun (WGS) entry which is preliminary data.</text>
</comment>
<protein>
    <submittedName>
        <fullName evidence="4">Aldehyde dehydrogenase family protein</fullName>
    </submittedName>
</protein>
<dbReference type="Gene3D" id="3.40.605.10">
    <property type="entry name" value="Aldehyde Dehydrogenase, Chain A, domain 1"/>
    <property type="match status" value="1"/>
</dbReference>
<dbReference type="InterPro" id="IPR015590">
    <property type="entry name" value="Aldehyde_DH_dom"/>
</dbReference>
<name>A0ABY2JFE9_9MICO</name>
<dbReference type="Proteomes" id="UP000297851">
    <property type="component" value="Unassembled WGS sequence"/>
</dbReference>
<dbReference type="PANTHER" id="PTHR42804">
    <property type="entry name" value="ALDEHYDE DEHYDROGENASE"/>
    <property type="match status" value="1"/>
</dbReference>
<dbReference type="SUPFAM" id="SSF53720">
    <property type="entry name" value="ALDH-like"/>
    <property type="match status" value="1"/>
</dbReference>
<evidence type="ECO:0000256" key="1">
    <source>
        <dbReference type="ARBA" id="ARBA00009986"/>
    </source>
</evidence>
<evidence type="ECO:0000313" key="5">
    <source>
        <dbReference type="Proteomes" id="UP000297851"/>
    </source>
</evidence>
<dbReference type="RefSeq" id="WP_134373660.1">
    <property type="nucleotide sequence ID" value="NZ_SOGO01000025.1"/>
</dbReference>
<keyword evidence="2" id="KW-0560">Oxidoreductase</keyword>
<gene>
    <name evidence="4" type="ORF">E3T25_08585</name>
</gene>
<keyword evidence="5" id="KW-1185">Reference proteome</keyword>
<dbReference type="InterPro" id="IPR016161">
    <property type="entry name" value="Ald_DH/histidinol_DH"/>
</dbReference>
<reference evidence="4 5" key="1">
    <citation type="submission" date="2019-03" db="EMBL/GenBank/DDBJ databases">
        <title>Genomics of glacier-inhabiting Cryobacterium strains.</title>
        <authorList>
            <person name="Liu Q."/>
            <person name="Xin Y.-H."/>
        </authorList>
    </citation>
    <scope>NUCLEOTIDE SEQUENCE [LARGE SCALE GENOMIC DNA]</scope>
    <source>
        <strain evidence="4 5">TMT2-16</strain>
    </source>
</reference>
<dbReference type="EMBL" id="SOGO01000025">
    <property type="protein sequence ID" value="TFD02377.1"/>
    <property type="molecule type" value="Genomic_DNA"/>
</dbReference>
<feature type="domain" description="Aldehyde dehydrogenase" evidence="3">
    <location>
        <begin position="1"/>
        <end position="158"/>
    </location>
</feature>
<dbReference type="InterPro" id="IPR016163">
    <property type="entry name" value="Ald_DH_C"/>
</dbReference>
<organism evidence="4 5">
    <name type="scientific">Cryobacterium sandaracinum</name>
    <dbReference type="NCBI Taxonomy" id="1259247"/>
    <lineage>
        <taxon>Bacteria</taxon>
        <taxon>Bacillati</taxon>
        <taxon>Actinomycetota</taxon>
        <taxon>Actinomycetes</taxon>
        <taxon>Micrococcales</taxon>
        <taxon>Microbacteriaceae</taxon>
        <taxon>Cryobacterium</taxon>
    </lineage>
</organism>
<sequence>MDPATVFGPSATAAQGDTVLGYIRSGLAEGARATTGGDVPSGFDRGFSVTPTVFADVTPGMRIAREEVFGPVLSILRYDRLEEAIGIANNTDFGLGGTVFSADEDAALAVASRVDTGSIGIKFFAASHAAPFAARLGSGLGVEFGLEGLHVYLKPQSVHRRIRS</sequence>